<proteinExistence type="predicted"/>
<organism evidence="1 2">
    <name type="scientific">Piloderma croceum (strain F 1598)</name>
    <dbReference type="NCBI Taxonomy" id="765440"/>
    <lineage>
        <taxon>Eukaryota</taxon>
        <taxon>Fungi</taxon>
        <taxon>Dikarya</taxon>
        <taxon>Basidiomycota</taxon>
        <taxon>Agaricomycotina</taxon>
        <taxon>Agaricomycetes</taxon>
        <taxon>Agaricomycetidae</taxon>
        <taxon>Atheliales</taxon>
        <taxon>Atheliaceae</taxon>
        <taxon>Piloderma</taxon>
    </lineage>
</organism>
<evidence type="ECO:0000313" key="1">
    <source>
        <dbReference type="EMBL" id="KIM74448.1"/>
    </source>
</evidence>
<evidence type="ECO:0000313" key="2">
    <source>
        <dbReference type="Proteomes" id="UP000054166"/>
    </source>
</evidence>
<reference evidence="1 2" key="1">
    <citation type="submission" date="2014-04" db="EMBL/GenBank/DDBJ databases">
        <authorList>
            <consortium name="DOE Joint Genome Institute"/>
            <person name="Kuo A."/>
            <person name="Tarkka M."/>
            <person name="Buscot F."/>
            <person name="Kohler A."/>
            <person name="Nagy L.G."/>
            <person name="Floudas D."/>
            <person name="Copeland A."/>
            <person name="Barry K.W."/>
            <person name="Cichocki N."/>
            <person name="Veneault-Fourrey C."/>
            <person name="LaButti K."/>
            <person name="Lindquist E.A."/>
            <person name="Lipzen A."/>
            <person name="Lundell T."/>
            <person name="Morin E."/>
            <person name="Murat C."/>
            <person name="Sun H."/>
            <person name="Tunlid A."/>
            <person name="Henrissat B."/>
            <person name="Grigoriev I.V."/>
            <person name="Hibbett D.S."/>
            <person name="Martin F."/>
            <person name="Nordberg H.P."/>
            <person name="Cantor M.N."/>
            <person name="Hua S.X."/>
        </authorList>
    </citation>
    <scope>NUCLEOTIDE SEQUENCE [LARGE SCALE GENOMIC DNA]</scope>
    <source>
        <strain evidence="1 2">F 1598</strain>
    </source>
</reference>
<dbReference type="EMBL" id="KN833061">
    <property type="protein sequence ID" value="KIM74448.1"/>
    <property type="molecule type" value="Genomic_DNA"/>
</dbReference>
<name>A0A0C3AKL6_PILCF</name>
<accession>A0A0C3AKL6</accession>
<dbReference type="HOGENOM" id="CLU_1644367_0_0_1"/>
<protein>
    <submittedName>
        <fullName evidence="1">Uncharacterized protein</fullName>
    </submittedName>
</protein>
<keyword evidence="2" id="KW-1185">Reference proteome</keyword>
<sequence length="161" mass="18109">MVPLTSRVQTRTVMWIIYLCHPSNPRVFLVKHMLAFSRLHAQYRPASAPSLPRQPSQLPLARSSTLLLDLFLVDHARYGVVNLLNSPLSSPGQFIPCGPSADLERVDWNRERSWPGLARGRGRQVVVGEGDGSQNSCVSFKGPVIYPRFFLSHFGPYRLLL</sequence>
<reference evidence="2" key="2">
    <citation type="submission" date="2015-01" db="EMBL/GenBank/DDBJ databases">
        <title>Evolutionary Origins and Diversification of the Mycorrhizal Mutualists.</title>
        <authorList>
            <consortium name="DOE Joint Genome Institute"/>
            <consortium name="Mycorrhizal Genomics Consortium"/>
            <person name="Kohler A."/>
            <person name="Kuo A."/>
            <person name="Nagy L.G."/>
            <person name="Floudas D."/>
            <person name="Copeland A."/>
            <person name="Barry K.W."/>
            <person name="Cichocki N."/>
            <person name="Veneault-Fourrey C."/>
            <person name="LaButti K."/>
            <person name="Lindquist E.A."/>
            <person name="Lipzen A."/>
            <person name="Lundell T."/>
            <person name="Morin E."/>
            <person name="Murat C."/>
            <person name="Riley R."/>
            <person name="Ohm R."/>
            <person name="Sun H."/>
            <person name="Tunlid A."/>
            <person name="Henrissat B."/>
            <person name="Grigoriev I.V."/>
            <person name="Hibbett D.S."/>
            <person name="Martin F."/>
        </authorList>
    </citation>
    <scope>NUCLEOTIDE SEQUENCE [LARGE SCALE GENOMIC DNA]</scope>
    <source>
        <strain evidence="2">F 1598</strain>
    </source>
</reference>
<dbReference type="Proteomes" id="UP000054166">
    <property type="component" value="Unassembled WGS sequence"/>
</dbReference>
<dbReference type="AlphaFoldDB" id="A0A0C3AKL6"/>
<dbReference type="InParanoid" id="A0A0C3AKL6"/>
<gene>
    <name evidence="1" type="ORF">PILCRDRAFT_706324</name>
</gene>